<name>A0A420ZBR5_UNCK3</name>
<dbReference type="EMBL" id="QMNG01000043">
    <property type="protein sequence ID" value="RLC36593.1"/>
    <property type="molecule type" value="Genomic_DNA"/>
</dbReference>
<evidence type="ECO:0000313" key="2">
    <source>
        <dbReference type="Proteomes" id="UP000281261"/>
    </source>
</evidence>
<sequence length="79" mass="9228">MSIVANRDIWNAIKADYVNTYAYRICSFLFTLYPEEARRVFGDIEGCVREVKDDAEVWIEKWLPNYFSGIVARVKGTSR</sequence>
<dbReference type="Proteomes" id="UP000281261">
    <property type="component" value="Unassembled WGS sequence"/>
</dbReference>
<gene>
    <name evidence="1" type="ORF">DRH29_04260</name>
</gene>
<dbReference type="AlphaFoldDB" id="A0A420ZBR5"/>
<evidence type="ECO:0000313" key="1">
    <source>
        <dbReference type="EMBL" id="RLC36593.1"/>
    </source>
</evidence>
<accession>A0A420ZBR5</accession>
<reference evidence="1 2" key="1">
    <citation type="submission" date="2018-06" db="EMBL/GenBank/DDBJ databases">
        <title>Extensive metabolic versatility and redundancy in microbially diverse, dynamic hydrothermal sediments.</title>
        <authorList>
            <person name="Dombrowski N."/>
            <person name="Teske A."/>
            <person name="Baker B.J."/>
        </authorList>
    </citation>
    <scope>NUCLEOTIDE SEQUENCE [LARGE SCALE GENOMIC DNA]</scope>
    <source>
        <strain evidence="1">B79_G16</strain>
    </source>
</reference>
<comment type="caution">
    <text evidence="1">The sequence shown here is derived from an EMBL/GenBank/DDBJ whole genome shotgun (WGS) entry which is preliminary data.</text>
</comment>
<protein>
    <submittedName>
        <fullName evidence="1">Uncharacterized protein</fullName>
    </submittedName>
</protein>
<proteinExistence type="predicted"/>
<organism evidence="1 2">
    <name type="scientific">candidate division Kazan bacterium</name>
    <dbReference type="NCBI Taxonomy" id="2202143"/>
    <lineage>
        <taxon>Bacteria</taxon>
        <taxon>Bacteria division Kazan-3B-28</taxon>
    </lineage>
</organism>